<feature type="compositionally biased region" description="Low complexity" evidence="1">
    <location>
        <begin position="17"/>
        <end position="33"/>
    </location>
</feature>
<feature type="region of interest" description="Disordered" evidence="1">
    <location>
        <begin position="13"/>
        <end position="37"/>
    </location>
</feature>
<evidence type="ECO:0000256" key="1">
    <source>
        <dbReference type="SAM" id="MobiDB-lite"/>
    </source>
</evidence>
<evidence type="ECO:0000313" key="2">
    <source>
        <dbReference type="EMBL" id="KIK40557.1"/>
    </source>
</evidence>
<keyword evidence="3" id="KW-1185">Reference proteome</keyword>
<name>A0A0D0B249_9AGAM</name>
<proteinExistence type="predicted"/>
<dbReference type="AlphaFoldDB" id="A0A0D0B249"/>
<protein>
    <submittedName>
        <fullName evidence="2">Uncharacterized protein</fullName>
    </submittedName>
</protein>
<dbReference type="EMBL" id="KN835298">
    <property type="protein sequence ID" value="KIK40557.1"/>
    <property type="molecule type" value="Genomic_DNA"/>
</dbReference>
<dbReference type="OrthoDB" id="10570210at2759"/>
<reference evidence="2 3" key="1">
    <citation type="submission" date="2014-04" db="EMBL/GenBank/DDBJ databases">
        <authorList>
            <consortium name="DOE Joint Genome Institute"/>
            <person name="Kuo A."/>
            <person name="Ruytinx J."/>
            <person name="Rineau F."/>
            <person name="Colpaert J."/>
            <person name="Kohler A."/>
            <person name="Nagy L.G."/>
            <person name="Floudas D."/>
            <person name="Copeland A."/>
            <person name="Barry K.W."/>
            <person name="Cichocki N."/>
            <person name="Veneault-Fourrey C."/>
            <person name="LaButti K."/>
            <person name="Lindquist E.A."/>
            <person name="Lipzen A."/>
            <person name="Lundell T."/>
            <person name="Morin E."/>
            <person name="Murat C."/>
            <person name="Sun H."/>
            <person name="Tunlid A."/>
            <person name="Henrissat B."/>
            <person name="Grigoriev I.V."/>
            <person name="Hibbett D.S."/>
            <person name="Martin F."/>
            <person name="Nordberg H.P."/>
            <person name="Cantor M.N."/>
            <person name="Hua S.X."/>
        </authorList>
    </citation>
    <scope>NUCLEOTIDE SEQUENCE [LARGE SCALE GENOMIC DNA]</scope>
    <source>
        <strain evidence="2 3">UH-Slu-Lm8-n1</strain>
    </source>
</reference>
<dbReference type="Proteomes" id="UP000054485">
    <property type="component" value="Unassembled WGS sequence"/>
</dbReference>
<dbReference type="HOGENOM" id="CLU_1994102_0_0_1"/>
<organism evidence="2 3">
    <name type="scientific">Suillus luteus UH-Slu-Lm8-n1</name>
    <dbReference type="NCBI Taxonomy" id="930992"/>
    <lineage>
        <taxon>Eukaryota</taxon>
        <taxon>Fungi</taxon>
        <taxon>Dikarya</taxon>
        <taxon>Basidiomycota</taxon>
        <taxon>Agaricomycotina</taxon>
        <taxon>Agaricomycetes</taxon>
        <taxon>Agaricomycetidae</taxon>
        <taxon>Boletales</taxon>
        <taxon>Suillineae</taxon>
        <taxon>Suillaceae</taxon>
        <taxon>Suillus</taxon>
    </lineage>
</organism>
<accession>A0A0D0B249</accession>
<dbReference type="InParanoid" id="A0A0D0B249"/>
<sequence>MFLLTFINTKRQRQTSKELSSSPSVSSSLDPGSWKTRGCGCDSQARWTEHVRENGVFYRGIGAGTKAGVSRARHVGGNGVFHRDRGIGAGTKASVSRTRSLSERWDIKRKDRLLNKFIQNHLRII</sequence>
<gene>
    <name evidence="2" type="ORF">CY34DRAFT_260335</name>
</gene>
<evidence type="ECO:0000313" key="3">
    <source>
        <dbReference type="Proteomes" id="UP000054485"/>
    </source>
</evidence>
<reference evidence="3" key="2">
    <citation type="submission" date="2015-01" db="EMBL/GenBank/DDBJ databases">
        <title>Evolutionary Origins and Diversification of the Mycorrhizal Mutualists.</title>
        <authorList>
            <consortium name="DOE Joint Genome Institute"/>
            <consortium name="Mycorrhizal Genomics Consortium"/>
            <person name="Kohler A."/>
            <person name="Kuo A."/>
            <person name="Nagy L.G."/>
            <person name="Floudas D."/>
            <person name="Copeland A."/>
            <person name="Barry K.W."/>
            <person name="Cichocki N."/>
            <person name="Veneault-Fourrey C."/>
            <person name="LaButti K."/>
            <person name="Lindquist E.A."/>
            <person name="Lipzen A."/>
            <person name="Lundell T."/>
            <person name="Morin E."/>
            <person name="Murat C."/>
            <person name="Riley R."/>
            <person name="Ohm R."/>
            <person name="Sun H."/>
            <person name="Tunlid A."/>
            <person name="Henrissat B."/>
            <person name="Grigoriev I.V."/>
            <person name="Hibbett D.S."/>
            <person name="Martin F."/>
        </authorList>
    </citation>
    <scope>NUCLEOTIDE SEQUENCE [LARGE SCALE GENOMIC DNA]</scope>
    <source>
        <strain evidence="3">UH-Slu-Lm8-n1</strain>
    </source>
</reference>